<reference evidence="2 3" key="1">
    <citation type="submission" date="2023-06" db="EMBL/GenBank/DDBJ databases">
        <title>SYSU T0a273.</title>
        <authorList>
            <person name="Gao L."/>
            <person name="Fang B.-Z."/>
            <person name="Li W.-J."/>
        </authorList>
    </citation>
    <scope>NUCLEOTIDE SEQUENCE [LARGE SCALE GENOMIC DNA]</scope>
    <source>
        <strain evidence="2 3">SYSU T0a273</strain>
    </source>
</reference>
<name>A0AB35MF19_9MICO</name>
<dbReference type="RefSeq" id="WP_301152356.1">
    <property type="nucleotide sequence ID" value="NZ_JAUHPZ010000001.1"/>
</dbReference>
<dbReference type="SUPFAM" id="SSF54427">
    <property type="entry name" value="NTF2-like"/>
    <property type="match status" value="1"/>
</dbReference>
<accession>A0AB35MF19</accession>
<sequence length="120" mass="13665">MALTGDQTLTLHALEEAMWRAETRFDHAFMERILDPLFVEIGYSGRRWTRAETLDLDPMDIDVRLPLEDFAAVEVVPGVAQVTYRSTPDHGVRGAALRSSLWVLTDAWRIRFHQATPTPT</sequence>
<proteinExistence type="predicted"/>
<dbReference type="Gene3D" id="3.10.450.50">
    <property type="match status" value="1"/>
</dbReference>
<organism evidence="2 3">
    <name type="scientific">Demequina lignilytica</name>
    <dbReference type="NCBI Taxonomy" id="3051663"/>
    <lineage>
        <taxon>Bacteria</taxon>
        <taxon>Bacillati</taxon>
        <taxon>Actinomycetota</taxon>
        <taxon>Actinomycetes</taxon>
        <taxon>Micrococcales</taxon>
        <taxon>Demequinaceae</taxon>
        <taxon>Demequina</taxon>
    </lineage>
</organism>
<comment type="caution">
    <text evidence="2">The sequence shown here is derived from an EMBL/GenBank/DDBJ whole genome shotgun (WGS) entry which is preliminary data.</text>
</comment>
<dbReference type="AlphaFoldDB" id="A0AB35MF19"/>
<dbReference type="Proteomes" id="UP001172756">
    <property type="component" value="Unassembled WGS sequence"/>
</dbReference>
<dbReference type="EMBL" id="JAUHQB010000001">
    <property type="protein sequence ID" value="MDN4482325.1"/>
    <property type="molecule type" value="Genomic_DNA"/>
</dbReference>
<evidence type="ECO:0000259" key="1">
    <source>
        <dbReference type="Pfam" id="PF14534"/>
    </source>
</evidence>
<feature type="domain" description="DUF4440" evidence="1">
    <location>
        <begin position="11"/>
        <end position="110"/>
    </location>
</feature>
<evidence type="ECO:0000313" key="2">
    <source>
        <dbReference type="EMBL" id="MDN4482325.1"/>
    </source>
</evidence>
<dbReference type="InterPro" id="IPR027843">
    <property type="entry name" value="DUF4440"/>
</dbReference>
<dbReference type="InterPro" id="IPR032710">
    <property type="entry name" value="NTF2-like_dom_sf"/>
</dbReference>
<gene>
    <name evidence="2" type="ORF">QQ002_02080</name>
</gene>
<evidence type="ECO:0000313" key="3">
    <source>
        <dbReference type="Proteomes" id="UP001172756"/>
    </source>
</evidence>
<dbReference type="Pfam" id="PF14534">
    <property type="entry name" value="DUF4440"/>
    <property type="match status" value="1"/>
</dbReference>
<protein>
    <submittedName>
        <fullName evidence="2">Nuclear transport factor 2 family protein</fullName>
    </submittedName>
</protein>